<keyword evidence="4" id="KW-1185">Reference proteome</keyword>
<dbReference type="PIRSF" id="PIRSF005962">
    <property type="entry name" value="Pept_M20D_amidohydro"/>
    <property type="match status" value="1"/>
</dbReference>
<feature type="domain" description="Peptidase M20 dimerisation" evidence="2">
    <location>
        <begin position="228"/>
        <end position="304"/>
    </location>
</feature>
<dbReference type="InterPro" id="IPR002933">
    <property type="entry name" value="Peptidase_M20"/>
</dbReference>
<dbReference type="PANTHER" id="PTHR30575:SF3">
    <property type="entry name" value="PEPTIDASE M20 DIMERISATION DOMAIN-CONTAINING PROTEIN"/>
    <property type="match status" value="1"/>
</dbReference>
<dbReference type="SUPFAM" id="SSF55031">
    <property type="entry name" value="Bacterial exopeptidase dimerisation domain"/>
    <property type="match status" value="1"/>
</dbReference>
<dbReference type="InterPro" id="IPR011650">
    <property type="entry name" value="Peptidase_M20_dimer"/>
</dbReference>
<proteinExistence type="predicted"/>
<gene>
    <name evidence="3" type="ORF">F7731_09825</name>
</gene>
<dbReference type="InterPro" id="IPR052030">
    <property type="entry name" value="Peptidase_M20/M20A_hydrolases"/>
</dbReference>
<dbReference type="RefSeq" id="WP_151534604.1">
    <property type="nucleotide sequence ID" value="NZ_WBOS01000003.1"/>
</dbReference>
<feature type="binding site" evidence="1">
    <location>
        <position position="181"/>
    </location>
    <ligand>
        <name>Mn(2+)</name>
        <dbReference type="ChEBI" id="CHEBI:29035"/>
        <label>2</label>
    </ligand>
</feature>
<dbReference type="InterPro" id="IPR036264">
    <property type="entry name" value="Bact_exopeptidase_dim_dom"/>
</dbReference>
<comment type="cofactor">
    <cofactor evidence="1">
        <name>Mn(2+)</name>
        <dbReference type="ChEBI" id="CHEBI:29035"/>
    </cofactor>
    <text evidence="1">The Mn(2+) ion enhances activity.</text>
</comment>
<comment type="caution">
    <text evidence="3">The sequence shown here is derived from an EMBL/GenBank/DDBJ whole genome shotgun (WGS) entry which is preliminary data.</text>
</comment>
<dbReference type="GO" id="GO:0071713">
    <property type="term" value="F:para-aminobenzoyl-glutamate hydrolase activity"/>
    <property type="evidence" value="ECO:0007669"/>
    <property type="project" value="TreeGrafter"/>
</dbReference>
<sequence>MNTFVEELTPYLVKKRREFHQYPEVGWTEYVTTYKIATELSALGFSLAIGKEAIRSGERLGVPADSELEEAEERARQFGVPGEFLAKLKGGYTGLAASLDTGKVGKHMTLRFDIDALPIKESKDAQHLPSKEGFASVREGVMHACGHDGHITIGLGVAHYLSQVKNDLSGRFTLIFQPAEEGGKGAKSFVENGWLDGTDYFISGHIGIHSLPVGEIAATTDKFLSSTKINVEYKGKSAHSGLEPNKGKNALLASAAAALHLNGITRHMDGATRINTGKLEAGSGRNIIAEYARMEIETRGETDELNEYMTGEALRIIQASAGIYDVKVDTEIVGTAPIALCNEEWVSIAKEASEKTTTVTNIIPSLPLGASEDVAYMINHVQAQGGSASYLIFCSPLAAGHHHPSFDFDEQVLPTAVEMISRMIELLQSR</sequence>
<feature type="binding site" evidence="1">
    <location>
        <position position="147"/>
    </location>
    <ligand>
        <name>Mn(2+)</name>
        <dbReference type="ChEBI" id="CHEBI:29035"/>
        <label>2</label>
    </ligand>
</feature>
<feature type="binding site" evidence="1">
    <location>
        <position position="205"/>
    </location>
    <ligand>
        <name>Mn(2+)</name>
        <dbReference type="ChEBI" id="CHEBI:29035"/>
        <label>2</label>
    </ligand>
</feature>
<dbReference type="GO" id="GO:0046657">
    <property type="term" value="P:folic acid catabolic process"/>
    <property type="evidence" value="ECO:0007669"/>
    <property type="project" value="TreeGrafter"/>
</dbReference>
<evidence type="ECO:0000256" key="1">
    <source>
        <dbReference type="PIRSR" id="PIRSR005962-1"/>
    </source>
</evidence>
<dbReference type="PANTHER" id="PTHR30575">
    <property type="entry name" value="PEPTIDASE M20"/>
    <property type="match status" value="1"/>
</dbReference>
<reference evidence="3 4" key="1">
    <citation type="journal article" date="2016" name="Antonie Van Leeuwenhoek">
        <title>Bacillus depressus sp. nov., isolated from soil of a sunflower field.</title>
        <authorList>
            <person name="Wei X."/>
            <person name="Xin D."/>
            <person name="Xin Y."/>
            <person name="Zhang H."/>
            <person name="Wang T."/>
            <person name="Zhang J."/>
        </authorList>
    </citation>
    <scope>NUCLEOTIDE SEQUENCE [LARGE SCALE GENOMIC DNA]</scope>
    <source>
        <strain evidence="3 4">BZ1</strain>
    </source>
</reference>
<dbReference type="EMBL" id="WBOS01000003">
    <property type="protein sequence ID" value="KAB2336650.1"/>
    <property type="molecule type" value="Genomic_DNA"/>
</dbReference>
<protein>
    <submittedName>
        <fullName evidence="3">M20 family metallo-hydrolase</fullName>
    </submittedName>
</protein>
<dbReference type="OrthoDB" id="9776731at2"/>
<organism evidence="3 4">
    <name type="scientific">Cytobacillus depressus</name>
    <dbReference type="NCBI Taxonomy" id="1602942"/>
    <lineage>
        <taxon>Bacteria</taxon>
        <taxon>Bacillati</taxon>
        <taxon>Bacillota</taxon>
        <taxon>Bacilli</taxon>
        <taxon>Bacillales</taxon>
        <taxon>Bacillaceae</taxon>
        <taxon>Cytobacillus</taxon>
    </lineage>
</organism>
<feature type="binding site" evidence="1">
    <location>
        <position position="145"/>
    </location>
    <ligand>
        <name>Mn(2+)</name>
        <dbReference type="ChEBI" id="CHEBI:29035"/>
        <label>2</label>
    </ligand>
</feature>
<dbReference type="NCBIfam" id="TIGR01891">
    <property type="entry name" value="amidohydrolases"/>
    <property type="match status" value="1"/>
</dbReference>
<feature type="binding site" evidence="1">
    <location>
        <position position="402"/>
    </location>
    <ligand>
        <name>Mn(2+)</name>
        <dbReference type="ChEBI" id="CHEBI:29035"/>
        <label>2</label>
    </ligand>
</feature>
<dbReference type="Pfam" id="PF01546">
    <property type="entry name" value="Peptidase_M20"/>
    <property type="match status" value="1"/>
</dbReference>
<keyword evidence="3" id="KW-0378">Hydrolase</keyword>
<dbReference type="AlphaFoldDB" id="A0A6L3V7G4"/>
<evidence type="ECO:0000259" key="2">
    <source>
        <dbReference type="Pfam" id="PF07687"/>
    </source>
</evidence>
<accession>A0A6L3V7G4</accession>
<dbReference type="SUPFAM" id="SSF53187">
    <property type="entry name" value="Zn-dependent exopeptidases"/>
    <property type="match status" value="1"/>
</dbReference>
<dbReference type="Pfam" id="PF07687">
    <property type="entry name" value="M20_dimer"/>
    <property type="match status" value="1"/>
</dbReference>
<dbReference type="Gene3D" id="3.40.630.10">
    <property type="entry name" value="Zn peptidases"/>
    <property type="match status" value="2"/>
</dbReference>
<name>A0A6L3V7G4_9BACI</name>
<dbReference type="GO" id="GO:0005737">
    <property type="term" value="C:cytoplasm"/>
    <property type="evidence" value="ECO:0007669"/>
    <property type="project" value="TreeGrafter"/>
</dbReference>
<keyword evidence="1" id="KW-0479">Metal-binding</keyword>
<dbReference type="GO" id="GO:0016805">
    <property type="term" value="F:dipeptidase activity"/>
    <property type="evidence" value="ECO:0007669"/>
    <property type="project" value="TreeGrafter"/>
</dbReference>
<dbReference type="GO" id="GO:0046872">
    <property type="term" value="F:metal ion binding"/>
    <property type="evidence" value="ECO:0007669"/>
    <property type="project" value="UniProtKB-KW"/>
</dbReference>
<dbReference type="InterPro" id="IPR017439">
    <property type="entry name" value="Amidohydrolase"/>
</dbReference>
<dbReference type="Proteomes" id="UP000481030">
    <property type="component" value="Unassembled WGS sequence"/>
</dbReference>
<keyword evidence="1" id="KW-0464">Manganese</keyword>
<evidence type="ECO:0000313" key="4">
    <source>
        <dbReference type="Proteomes" id="UP000481030"/>
    </source>
</evidence>
<evidence type="ECO:0000313" key="3">
    <source>
        <dbReference type="EMBL" id="KAB2336650.1"/>
    </source>
</evidence>